<protein>
    <submittedName>
        <fullName evidence="5">3-oxoacyl-ACP synthase III</fullName>
    </submittedName>
</protein>
<dbReference type="Pfam" id="PF08545">
    <property type="entry name" value="ACP_syn_III"/>
    <property type="match status" value="1"/>
</dbReference>
<evidence type="ECO:0000256" key="1">
    <source>
        <dbReference type="ARBA" id="ARBA00022679"/>
    </source>
</evidence>
<dbReference type="EMBL" id="JAPDNS010000001">
    <property type="protein sequence ID" value="MCW3485015.1"/>
    <property type="molecule type" value="Genomic_DNA"/>
</dbReference>
<evidence type="ECO:0000313" key="5">
    <source>
        <dbReference type="EMBL" id="MCW3485015.1"/>
    </source>
</evidence>
<keyword evidence="1" id="KW-0808">Transferase</keyword>
<evidence type="ECO:0000313" key="6">
    <source>
        <dbReference type="Proteomes" id="UP001207742"/>
    </source>
</evidence>
<sequence>MKSLMHYSNTAIYSVEHRVPDDIIRTDDLETQLAPAMRRFGYGQHLLSTLTGINQRRHWKQDVKSCAIAIEVGRAAIKSAGIDRGEVGVLINTTILRDHLEPADASFIHMGIGLGHHCINFDIGNACLSFINGMQIVANMIEREQIKFGLIVCAENTRVLFDNTMAQMVHPDCPEEIFRRNFATLTLGSGAAAMVLGQADKNPQMPRIKHSHAMSNTDSANLCYLKSVSEGLYTDMSPLLKEGLALFTRNFSAGKEMSAWNETQMNWLVPHLISRTALEQLARLLQIDIQKIIHIFPEYGNIATASIPAALSIARSANTFKKGDQILLGGSGSGLNSMIIDVTW</sequence>
<evidence type="ECO:0000259" key="4">
    <source>
        <dbReference type="Pfam" id="PF08545"/>
    </source>
</evidence>
<dbReference type="Gene3D" id="3.40.47.10">
    <property type="match status" value="2"/>
</dbReference>
<dbReference type="Proteomes" id="UP001207742">
    <property type="component" value="Unassembled WGS sequence"/>
</dbReference>
<dbReference type="InterPro" id="IPR013751">
    <property type="entry name" value="ACP_syn_III_N"/>
</dbReference>
<accession>A0ABT3IM28</accession>
<dbReference type="PANTHER" id="PTHR34069">
    <property type="entry name" value="3-OXOACYL-[ACYL-CARRIER-PROTEIN] SYNTHASE 3"/>
    <property type="match status" value="1"/>
</dbReference>
<dbReference type="Pfam" id="PF08541">
    <property type="entry name" value="ACP_syn_III_C"/>
    <property type="match status" value="1"/>
</dbReference>
<evidence type="ECO:0000259" key="3">
    <source>
        <dbReference type="Pfam" id="PF08541"/>
    </source>
</evidence>
<dbReference type="SUPFAM" id="SSF53901">
    <property type="entry name" value="Thiolase-like"/>
    <property type="match status" value="1"/>
</dbReference>
<gene>
    <name evidence="5" type="ORF">OL497_13985</name>
</gene>
<name>A0ABT3IM28_9BACT</name>
<dbReference type="PANTHER" id="PTHR34069:SF3">
    <property type="entry name" value="ACYL-COA:ACYL-COA ALKYLTRANSFERASE"/>
    <property type="match status" value="1"/>
</dbReference>
<dbReference type="RefSeq" id="WP_264730977.1">
    <property type="nucleotide sequence ID" value="NZ_JAPDNR010000001.1"/>
</dbReference>
<dbReference type="NCBIfam" id="NF006720">
    <property type="entry name" value="PRK09258.1"/>
    <property type="match status" value="1"/>
</dbReference>
<keyword evidence="6" id="KW-1185">Reference proteome</keyword>
<evidence type="ECO:0000256" key="2">
    <source>
        <dbReference type="ARBA" id="ARBA00023315"/>
    </source>
</evidence>
<dbReference type="InterPro" id="IPR016039">
    <property type="entry name" value="Thiolase-like"/>
</dbReference>
<feature type="domain" description="Beta-ketoacyl-[acyl-carrier-protein] synthase III N-terminal" evidence="4">
    <location>
        <begin position="121"/>
        <end position="202"/>
    </location>
</feature>
<comment type="caution">
    <text evidence="5">The sequence shown here is derived from an EMBL/GenBank/DDBJ whole genome shotgun (WGS) entry which is preliminary data.</text>
</comment>
<feature type="domain" description="Beta-ketoacyl-[acyl-carrier-protein] synthase III C-terminal" evidence="3">
    <location>
        <begin position="259"/>
        <end position="337"/>
    </location>
</feature>
<reference evidence="5 6" key="1">
    <citation type="submission" date="2022-10" db="EMBL/GenBank/DDBJ databases">
        <title>Chitinophaga nivalis PC15 sp. nov., isolated from Pyeongchang county, South Korea.</title>
        <authorList>
            <person name="Trinh H.N."/>
        </authorList>
    </citation>
    <scope>NUCLEOTIDE SEQUENCE [LARGE SCALE GENOMIC DNA]</scope>
    <source>
        <strain evidence="5 6">PC14</strain>
    </source>
</reference>
<dbReference type="InterPro" id="IPR013747">
    <property type="entry name" value="ACP_syn_III_C"/>
</dbReference>
<proteinExistence type="predicted"/>
<organism evidence="5 6">
    <name type="scientific">Chitinophaga nivalis</name>
    <dbReference type="NCBI Taxonomy" id="2991709"/>
    <lineage>
        <taxon>Bacteria</taxon>
        <taxon>Pseudomonadati</taxon>
        <taxon>Bacteroidota</taxon>
        <taxon>Chitinophagia</taxon>
        <taxon>Chitinophagales</taxon>
        <taxon>Chitinophagaceae</taxon>
        <taxon>Chitinophaga</taxon>
    </lineage>
</organism>
<keyword evidence="2" id="KW-0012">Acyltransferase</keyword>